<dbReference type="Proteomes" id="UP000322545">
    <property type="component" value="Unassembled WGS sequence"/>
</dbReference>
<evidence type="ECO:0000313" key="3">
    <source>
        <dbReference type="Proteomes" id="UP000322545"/>
    </source>
</evidence>
<dbReference type="EMBL" id="FRCB01000010">
    <property type="protein sequence ID" value="SHM62218.1"/>
    <property type="molecule type" value="Genomic_DNA"/>
</dbReference>
<reference evidence="2 3" key="1">
    <citation type="submission" date="2016-11" db="EMBL/GenBank/DDBJ databases">
        <authorList>
            <person name="Varghese N."/>
            <person name="Submissions S."/>
        </authorList>
    </citation>
    <scope>NUCLEOTIDE SEQUENCE [LARGE SCALE GENOMIC DNA]</scope>
    <source>
        <strain evidence="2 3">DSM 28249</strain>
    </source>
</reference>
<name>A0A1M7KAF5_9RHOB</name>
<gene>
    <name evidence="2" type="ORF">SAMN05443432_11048</name>
</gene>
<sequence>MTSARQITANRANAQKSTGPRTQTGKTRAAGNARRHGLTSAPPLDLVRAWLRVILDTTEAPPLIDLKKTERGRLALNLAMAEAHLRHLSVQNVRRLAEAEEPDPIYKWVELLEDDCAHFSFPKEAVRYLVRLRMREHKQSIARMARLHKRYTKEAISARNRAFRAWVAWLETNLAPEL</sequence>
<evidence type="ECO:0000256" key="1">
    <source>
        <dbReference type="SAM" id="MobiDB-lite"/>
    </source>
</evidence>
<organism evidence="2 3">
    <name type="scientific">Roseovarius litoreus</name>
    <dbReference type="NCBI Taxonomy" id="1155722"/>
    <lineage>
        <taxon>Bacteria</taxon>
        <taxon>Pseudomonadati</taxon>
        <taxon>Pseudomonadota</taxon>
        <taxon>Alphaproteobacteria</taxon>
        <taxon>Rhodobacterales</taxon>
        <taxon>Roseobacteraceae</taxon>
        <taxon>Roseovarius</taxon>
    </lineage>
</organism>
<protein>
    <submittedName>
        <fullName evidence="2">Uncharacterized protein</fullName>
    </submittedName>
</protein>
<proteinExistence type="predicted"/>
<accession>A0A1M7KAF5</accession>
<feature type="compositionally biased region" description="Polar residues" evidence="1">
    <location>
        <begin position="1"/>
        <end position="26"/>
    </location>
</feature>
<dbReference type="RefSeq" id="WP_149780609.1">
    <property type="nucleotide sequence ID" value="NZ_FRCB01000010.1"/>
</dbReference>
<evidence type="ECO:0000313" key="2">
    <source>
        <dbReference type="EMBL" id="SHM62218.1"/>
    </source>
</evidence>
<keyword evidence="3" id="KW-1185">Reference proteome</keyword>
<feature type="region of interest" description="Disordered" evidence="1">
    <location>
        <begin position="1"/>
        <end position="38"/>
    </location>
</feature>
<dbReference type="AlphaFoldDB" id="A0A1M7KAF5"/>